<dbReference type="InterPro" id="IPR011049">
    <property type="entry name" value="Serralysin-like_metalloprot_C"/>
</dbReference>
<proteinExistence type="predicted"/>
<evidence type="ECO:0008006" key="6">
    <source>
        <dbReference type="Google" id="ProtNLM"/>
    </source>
</evidence>
<dbReference type="PRINTS" id="PR00313">
    <property type="entry name" value="CABNDNGRPT"/>
</dbReference>
<organism evidence="4 5">
    <name type="scientific">Candidatus Accumulibacter proximus</name>
    <dbReference type="NCBI Taxonomy" id="2954385"/>
    <lineage>
        <taxon>Bacteria</taxon>
        <taxon>Pseudomonadati</taxon>
        <taxon>Pseudomonadota</taxon>
        <taxon>Betaproteobacteria</taxon>
        <taxon>Candidatus Accumulibacter</taxon>
    </lineage>
</organism>
<reference evidence="4 5" key="1">
    <citation type="submission" date="2020-10" db="EMBL/GenBank/DDBJ databases">
        <title>Connecting structure to function with the recovery of over 1000 high-quality activated sludge metagenome-assembled genomes encoding full-length rRNA genes using long-read sequencing.</title>
        <authorList>
            <person name="Singleton C.M."/>
            <person name="Petriglieri F."/>
            <person name="Kristensen J.M."/>
            <person name="Kirkegaard R.H."/>
            <person name="Michaelsen T.Y."/>
            <person name="Andersen M.H."/>
            <person name="Karst S.M."/>
            <person name="Dueholm M.S."/>
            <person name="Nielsen P.H."/>
            <person name="Albertsen M."/>
        </authorList>
    </citation>
    <scope>NUCLEOTIDE SEQUENCE [LARGE SCALE GENOMIC DNA]</scope>
    <source>
        <strain evidence="4">EsbW_18-Q3-R4-48_BATAC.285</strain>
    </source>
</reference>
<dbReference type="InterPro" id="IPR050557">
    <property type="entry name" value="RTX_toxin/Mannuronan_C5-epim"/>
</dbReference>
<dbReference type="SUPFAM" id="SSF51120">
    <property type="entry name" value="beta-Roll"/>
    <property type="match status" value="1"/>
</dbReference>
<dbReference type="GO" id="GO:0005509">
    <property type="term" value="F:calcium ion binding"/>
    <property type="evidence" value="ECO:0007669"/>
    <property type="project" value="InterPro"/>
</dbReference>
<protein>
    <recommendedName>
        <fullName evidence="6">Calcium-binding protein</fullName>
    </recommendedName>
</protein>
<dbReference type="Pfam" id="PF00353">
    <property type="entry name" value="HemolysinCabind"/>
    <property type="match status" value="2"/>
</dbReference>
<dbReference type="InterPro" id="IPR001343">
    <property type="entry name" value="Hemolysn_Ca-bd"/>
</dbReference>
<evidence type="ECO:0000313" key="4">
    <source>
        <dbReference type="EMBL" id="MBK7675091.1"/>
    </source>
</evidence>
<evidence type="ECO:0000313" key="5">
    <source>
        <dbReference type="Proteomes" id="UP000697998"/>
    </source>
</evidence>
<evidence type="ECO:0000256" key="1">
    <source>
        <dbReference type="ARBA" id="ARBA00004613"/>
    </source>
</evidence>
<accession>A0A935Q070</accession>
<dbReference type="EMBL" id="JADJMH010000006">
    <property type="protein sequence ID" value="MBK7675091.1"/>
    <property type="molecule type" value="Genomic_DNA"/>
</dbReference>
<comment type="caution">
    <text evidence="4">The sequence shown here is derived from an EMBL/GenBank/DDBJ whole genome shotgun (WGS) entry which is preliminary data.</text>
</comment>
<evidence type="ECO:0000256" key="2">
    <source>
        <dbReference type="ARBA" id="ARBA00022525"/>
    </source>
</evidence>
<comment type="subcellular location">
    <subcellularLocation>
        <location evidence="1">Secreted</location>
    </subcellularLocation>
</comment>
<dbReference type="PROSITE" id="PS00330">
    <property type="entry name" value="HEMOLYSIN_CALCIUM"/>
    <property type="match status" value="3"/>
</dbReference>
<dbReference type="InterPro" id="IPR018511">
    <property type="entry name" value="Hemolysin-typ_Ca-bd_CS"/>
</dbReference>
<feature type="compositionally biased region" description="Gly residues" evidence="3">
    <location>
        <begin position="1"/>
        <end position="15"/>
    </location>
</feature>
<dbReference type="GO" id="GO:0005576">
    <property type="term" value="C:extracellular region"/>
    <property type="evidence" value="ECO:0007669"/>
    <property type="project" value="UniProtKB-SubCell"/>
</dbReference>
<gene>
    <name evidence="4" type="ORF">IPJ27_10170</name>
</gene>
<feature type="region of interest" description="Disordered" evidence="3">
    <location>
        <begin position="1"/>
        <end position="30"/>
    </location>
</feature>
<dbReference type="Gene3D" id="2.150.10.10">
    <property type="entry name" value="Serralysin-like metalloprotease, C-terminal"/>
    <property type="match status" value="1"/>
</dbReference>
<dbReference type="PANTHER" id="PTHR38340">
    <property type="entry name" value="S-LAYER PROTEIN"/>
    <property type="match status" value="1"/>
</dbReference>
<dbReference type="AlphaFoldDB" id="A0A935Q070"/>
<dbReference type="PANTHER" id="PTHR38340:SF1">
    <property type="entry name" value="S-LAYER PROTEIN"/>
    <property type="match status" value="1"/>
</dbReference>
<keyword evidence="2" id="KW-0964">Secreted</keyword>
<evidence type="ECO:0000256" key="3">
    <source>
        <dbReference type="SAM" id="MobiDB-lite"/>
    </source>
</evidence>
<name>A0A935Q070_9PROT</name>
<dbReference type="Proteomes" id="UP000697998">
    <property type="component" value="Unassembled WGS sequence"/>
</dbReference>
<sequence>MGGPGNDDLSGGGGADRLSGDAGDDRLSGDDGADWLIGGTGADQLFGGDGADRLIGGAGDDVLNGGQGGDTFVFWAGFGNDIITNFASGKRSHDVIEIDRDIFSNFAELAAASRQVGADVVIEASPADSITLENVTLIALHPSDFLFIL</sequence>